<dbReference type="Proteomes" id="UP000002009">
    <property type="component" value="Chromosome 7"/>
</dbReference>
<dbReference type="PANTHER" id="PTHR11215:SF1">
    <property type="entry name" value="MYG1 EXONUCLEASE"/>
    <property type="match status" value="1"/>
</dbReference>
<proteinExistence type="inferred from homology"/>
<dbReference type="GO" id="GO:0005634">
    <property type="term" value="C:nucleus"/>
    <property type="evidence" value="ECO:0007669"/>
    <property type="project" value="TreeGrafter"/>
</dbReference>
<evidence type="ECO:0000256" key="1">
    <source>
        <dbReference type="ARBA" id="ARBA00010105"/>
    </source>
</evidence>
<comment type="similarity">
    <text evidence="1">Belongs to the MYG1 family.</text>
</comment>
<sequence>MAPTKIGTHDGSFHCDEALGCYLLKQTKQFREAEIVRSRDPETLGACDIVIDVGAVYEPENNRFDHHQRGFEEIFGHGFVTKLSSAGLVYKHFGREIVATTLALPESDPIVEKIYLKVYKSFIEGVDGIDNGVNMYDTDAPAKYSDNTGLSARVGKLNPAWNEDSSPATQMTQFTKAVALTGSEFDDAVKYYGLSWLPARKHVEQALDTAKEVHPSGEILKLPCYCPWKDHLFELEAERGTSPLPKYALYEDDKGNWRIQAIPLMPSSFENRKPLPAAWRGIRDSALDELSGIEGCIFVHAAGFIGGNKTYEGALAMATKALTMD</sequence>
<dbReference type="GeneID" id="8244818"/>
<gene>
    <name evidence="2" type="ORF">MICPUN_83839</name>
</gene>
<dbReference type="InterPro" id="IPR003226">
    <property type="entry name" value="MYG1_exonuclease"/>
</dbReference>
<dbReference type="EMBL" id="CP001328">
    <property type="protein sequence ID" value="ACO65134.1"/>
    <property type="molecule type" value="Genomic_DNA"/>
</dbReference>
<dbReference type="STRING" id="296587.C1EA28"/>
<evidence type="ECO:0000313" key="3">
    <source>
        <dbReference type="Proteomes" id="UP000002009"/>
    </source>
</evidence>
<reference evidence="2 3" key="1">
    <citation type="journal article" date="2009" name="Science">
        <title>Green evolution and dynamic adaptations revealed by genomes of the marine picoeukaryotes Micromonas.</title>
        <authorList>
            <person name="Worden A.Z."/>
            <person name="Lee J.H."/>
            <person name="Mock T."/>
            <person name="Rouze P."/>
            <person name="Simmons M.P."/>
            <person name="Aerts A.L."/>
            <person name="Allen A.E."/>
            <person name="Cuvelier M.L."/>
            <person name="Derelle E."/>
            <person name="Everett M.V."/>
            <person name="Foulon E."/>
            <person name="Grimwood J."/>
            <person name="Gundlach H."/>
            <person name="Henrissat B."/>
            <person name="Napoli C."/>
            <person name="McDonald S.M."/>
            <person name="Parker M.S."/>
            <person name="Rombauts S."/>
            <person name="Salamov A."/>
            <person name="Von Dassow P."/>
            <person name="Badger J.H."/>
            <person name="Coutinho P.M."/>
            <person name="Demir E."/>
            <person name="Dubchak I."/>
            <person name="Gentemann C."/>
            <person name="Eikrem W."/>
            <person name="Gready J.E."/>
            <person name="John U."/>
            <person name="Lanier W."/>
            <person name="Lindquist E.A."/>
            <person name="Lucas S."/>
            <person name="Mayer K.F."/>
            <person name="Moreau H."/>
            <person name="Not F."/>
            <person name="Otillar R."/>
            <person name="Panaud O."/>
            <person name="Pangilinan J."/>
            <person name="Paulsen I."/>
            <person name="Piegu B."/>
            <person name="Poliakov A."/>
            <person name="Robbens S."/>
            <person name="Schmutz J."/>
            <person name="Toulza E."/>
            <person name="Wyss T."/>
            <person name="Zelensky A."/>
            <person name="Zhou K."/>
            <person name="Armbrust E.V."/>
            <person name="Bhattacharya D."/>
            <person name="Goodenough U.W."/>
            <person name="Van de Peer Y."/>
            <person name="Grigoriev I.V."/>
        </authorList>
    </citation>
    <scope>NUCLEOTIDE SEQUENCE [LARGE SCALE GENOMIC DNA]</scope>
    <source>
        <strain evidence="3">RCC299 / NOUM17</strain>
    </source>
</reference>
<dbReference type="GO" id="GO:0005737">
    <property type="term" value="C:cytoplasm"/>
    <property type="evidence" value="ECO:0007669"/>
    <property type="project" value="TreeGrafter"/>
</dbReference>
<dbReference type="RefSeq" id="XP_002503876.1">
    <property type="nucleotide sequence ID" value="XM_002503830.1"/>
</dbReference>
<dbReference type="AlphaFoldDB" id="C1EA28"/>
<accession>C1EA28</accession>
<dbReference type="FunCoup" id="C1EA28">
    <property type="interactions" value="2052"/>
</dbReference>
<dbReference type="eggNOG" id="KOG2948">
    <property type="taxonomic scope" value="Eukaryota"/>
</dbReference>
<dbReference type="KEGG" id="mis:MICPUN_83839"/>
<organism evidence="2 3">
    <name type="scientific">Micromonas commoda (strain RCC299 / NOUM17 / CCMP2709)</name>
    <name type="common">Picoplanktonic green alga</name>
    <dbReference type="NCBI Taxonomy" id="296587"/>
    <lineage>
        <taxon>Eukaryota</taxon>
        <taxon>Viridiplantae</taxon>
        <taxon>Chlorophyta</taxon>
        <taxon>Mamiellophyceae</taxon>
        <taxon>Mamiellales</taxon>
        <taxon>Mamiellaceae</taxon>
        <taxon>Micromonas</taxon>
    </lineage>
</organism>
<dbReference type="PANTHER" id="PTHR11215">
    <property type="entry name" value="METAL DEPENDENT HYDROLASE - RELATED"/>
    <property type="match status" value="1"/>
</dbReference>
<keyword evidence="3" id="KW-1185">Reference proteome</keyword>
<dbReference type="Pfam" id="PF03690">
    <property type="entry name" value="MYG1_exonuc"/>
    <property type="match status" value="1"/>
</dbReference>
<evidence type="ECO:0008006" key="4">
    <source>
        <dbReference type="Google" id="ProtNLM"/>
    </source>
</evidence>
<dbReference type="InParanoid" id="C1EA28"/>
<dbReference type="OrthoDB" id="10265310at2759"/>
<dbReference type="OMA" id="FHCDEVV"/>
<name>C1EA28_MICCC</name>
<protein>
    <recommendedName>
        <fullName evidence="4">Metal-dependent protein hydrolase</fullName>
    </recommendedName>
</protein>
<evidence type="ECO:0000313" key="2">
    <source>
        <dbReference type="EMBL" id="ACO65134.1"/>
    </source>
</evidence>